<accession>A0A7X0FPB2</accession>
<protein>
    <recommendedName>
        <fullName evidence="2">DUF222 domain-containing protein</fullName>
    </recommendedName>
</protein>
<sequence length="460" mass="49612">MLIFTDLEAAIGRVRATFGEDVDVAGVPARVVGLGADAAVEMMTDVTEAIRSLELLRTTAAGVVAAASTRDRGHAGAAQTRGHRTPESLVQEITGSTRAEATKAVRVGESLVLGAAAESAGSDEPQTTGGEQDVDALIARQTEDPQTARTWRAPADDALITGTITNAQHDAIVRGLGAPVESSADDAREAWSLAVERLVAEAPNRTIEELAKAARSIRDILDPEGAQRRFDERNTGRSFRLYTDSDGVRRASIAFDDEGGAWAAAILDAGLRPRRGGPRFVDAEEKSRADDLVADPRTNEQLAYDLFIDVLRAGALADAKQVFGTRQAGVRMVIMAESVESPAAVGHLEEDGATLPAWLVARRGCDLGYTEVITDSGGNPLYLGRESRLFSAKQRIALAVRDGGCRWRSCDRPASYCEAPHRRMGRRRREDRRRSRNPALSLPSHGSAPRRVADHPQRWR</sequence>
<comment type="caution">
    <text evidence="3">The sequence shown here is derived from an EMBL/GenBank/DDBJ whole genome shotgun (WGS) entry which is preliminary data.</text>
</comment>
<reference evidence="3 4" key="1">
    <citation type="submission" date="2020-08" db="EMBL/GenBank/DDBJ databases">
        <title>Sequencing the genomes of 1000 actinobacteria strains.</title>
        <authorList>
            <person name="Klenk H.-P."/>
        </authorList>
    </citation>
    <scope>NUCLEOTIDE SEQUENCE [LARGE SCALE GENOMIC DNA]</scope>
    <source>
        <strain evidence="3 4">DSM 12511</strain>
    </source>
</reference>
<dbReference type="Proteomes" id="UP000537775">
    <property type="component" value="Unassembled WGS sequence"/>
</dbReference>
<dbReference type="EMBL" id="JACHML010000001">
    <property type="protein sequence ID" value="MBB6391101.1"/>
    <property type="molecule type" value="Genomic_DNA"/>
</dbReference>
<evidence type="ECO:0000313" key="4">
    <source>
        <dbReference type="Proteomes" id="UP000537775"/>
    </source>
</evidence>
<evidence type="ECO:0000313" key="3">
    <source>
        <dbReference type="EMBL" id="MBB6391101.1"/>
    </source>
</evidence>
<dbReference type="Pfam" id="PF02720">
    <property type="entry name" value="DUF222"/>
    <property type="match status" value="1"/>
</dbReference>
<name>A0A7X0FPB2_9MICO</name>
<dbReference type="RefSeq" id="WP_184750274.1">
    <property type="nucleotide sequence ID" value="NZ_BAAAJR010000010.1"/>
</dbReference>
<proteinExistence type="predicted"/>
<evidence type="ECO:0000256" key="1">
    <source>
        <dbReference type="SAM" id="MobiDB-lite"/>
    </source>
</evidence>
<feature type="compositionally biased region" description="Basic and acidic residues" evidence="1">
    <location>
        <begin position="451"/>
        <end position="460"/>
    </location>
</feature>
<dbReference type="AlphaFoldDB" id="A0A7X0FPB2"/>
<feature type="region of interest" description="Disordered" evidence="1">
    <location>
        <begin position="420"/>
        <end position="460"/>
    </location>
</feature>
<evidence type="ECO:0000259" key="2">
    <source>
        <dbReference type="Pfam" id="PF02720"/>
    </source>
</evidence>
<gene>
    <name evidence="3" type="ORF">HD594_001414</name>
</gene>
<organism evidence="3 4">
    <name type="scientific">Microbacterium thalassium</name>
    <dbReference type="NCBI Taxonomy" id="362649"/>
    <lineage>
        <taxon>Bacteria</taxon>
        <taxon>Bacillati</taxon>
        <taxon>Actinomycetota</taxon>
        <taxon>Actinomycetes</taxon>
        <taxon>Micrococcales</taxon>
        <taxon>Microbacteriaceae</taxon>
        <taxon>Microbacterium</taxon>
    </lineage>
</organism>
<dbReference type="InterPro" id="IPR003870">
    <property type="entry name" value="DUF222"/>
</dbReference>
<feature type="compositionally biased region" description="Basic residues" evidence="1">
    <location>
        <begin position="422"/>
        <end position="436"/>
    </location>
</feature>
<keyword evidence="4" id="KW-1185">Reference proteome</keyword>
<feature type="domain" description="DUF222" evidence="2">
    <location>
        <begin position="160"/>
        <end position="402"/>
    </location>
</feature>